<dbReference type="Gene3D" id="1.10.287.110">
    <property type="entry name" value="DnaJ domain"/>
    <property type="match status" value="1"/>
</dbReference>
<dbReference type="KEGG" id="tmai:FVE67_01415"/>
<evidence type="ECO:0008006" key="3">
    <source>
        <dbReference type="Google" id="ProtNLM"/>
    </source>
</evidence>
<proteinExistence type="predicted"/>
<name>A0A6H1WQV1_9BACT</name>
<dbReference type="Proteomes" id="UP000501253">
    <property type="component" value="Chromosome"/>
</dbReference>
<gene>
    <name evidence="1" type="ORF">FVE67_01415</name>
</gene>
<dbReference type="SUPFAM" id="SSF46565">
    <property type="entry name" value="Chaperone J-domain"/>
    <property type="match status" value="1"/>
</dbReference>
<sequence length="327" mass="39910">MYLARKRTPRGFRYSLRVSEKGDRFWRSREIFDLGEDPARYIRYPGGVTFYVDPELEEELHRRGVETDQWELERLFLRFVSPEIREKLWPYITRSEKKAARPSRREQMRLQETFHPFDKRRLIFLKFGGFNPRLLERPLWFLNRLRDKSRDEIEQLLWEMEDRLRPREVVSYIYAAFALWDYFPERLTRFIPEARLQRELDQAFLTALCELARDEAFRMGLSEEEVLREYLSRYVILYFDTTEGARRMFEERRAGRWARAEALHRAARYFGLSPETLSRLSRKELLRLFRERAKVLHPDRGGNKEAFVELRAIFEELMEALGYRRRL</sequence>
<organism evidence="1 2">
    <name type="scientific">Thermosulfurimonas marina</name>
    <dbReference type="NCBI Taxonomy" id="2047767"/>
    <lineage>
        <taxon>Bacteria</taxon>
        <taxon>Pseudomonadati</taxon>
        <taxon>Thermodesulfobacteriota</taxon>
        <taxon>Thermodesulfobacteria</taxon>
        <taxon>Thermodesulfobacteriales</taxon>
        <taxon>Thermodesulfobacteriaceae</taxon>
        <taxon>Thermosulfurimonas</taxon>
    </lineage>
</organism>
<dbReference type="RefSeq" id="WP_168718898.1">
    <property type="nucleotide sequence ID" value="NZ_CP042909.1"/>
</dbReference>
<dbReference type="InterPro" id="IPR036869">
    <property type="entry name" value="J_dom_sf"/>
</dbReference>
<protein>
    <recommendedName>
        <fullName evidence="3">J domain-containing protein</fullName>
    </recommendedName>
</protein>
<dbReference type="EMBL" id="CP042909">
    <property type="protein sequence ID" value="QJA05534.1"/>
    <property type="molecule type" value="Genomic_DNA"/>
</dbReference>
<evidence type="ECO:0000313" key="1">
    <source>
        <dbReference type="EMBL" id="QJA05534.1"/>
    </source>
</evidence>
<reference evidence="1 2" key="1">
    <citation type="submission" date="2019-08" db="EMBL/GenBank/DDBJ databases">
        <title>Complete genome sequence of Thermosulfurimonas marina SU872T, an anaerobic thermophilic chemolithoautotrophic bacterium isolated from a shallow marine hydrothermal vent.</title>
        <authorList>
            <person name="Allioux M."/>
            <person name="Jebbar M."/>
            <person name="Slobodkina G."/>
            <person name="Slobodkin A."/>
            <person name="Moalic Y."/>
            <person name="Frolova A."/>
            <person name="Shao Z."/>
            <person name="Alain K."/>
        </authorList>
    </citation>
    <scope>NUCLEOTIDE SEQUENCE [LARGE SCALE GENOMIC DNA]</scope>
    <source>
        <strain evidence="1 2">SU872</strain>
    </source>
</reference>
<keyword evidence="2" id="KW-1185">Reference proteome</keyword>
<accession>A0A6H1WQV1</accession>
<evidence type="ECO:0000313" key="2">
    <source>
        <dbReference type="Proteomes" id="UP000501253"/>
    </source>
</evidence>
<dbReference type="AlphaFoldDB" id="A0A6H1WQV1"/>